<keyword evidence="2" id="KW-0805">Transcription regulation</keyword>
<dbReference type="RefSeq" id="XP_021757515.1">
    <property type="nucleotide sequence ID" value="XM_021901823.1"/>
</dbReference>
<reference evidence="7" key="1">
    <citation type="journal article" date="2017" name="Nature">
        <title>The genome of Chenopodium quinoa.</title>
        <authorList>
            <person name="Jarvis D.E."/>
            <person name="Ho Y.S."/>
            <person name="Lightfoot D.J."/>
            <person name="Schmoeckel S.M."/>
            <person name="Li B."/>
            <person name="Borm T.J.A."/>
            <person name="Ohyanagi H."/>
            <person name="Mineta K."/>
            <person name="Michell C.T."/>
            <person name="Saber N."/>
            <person name="Kharbatia N.M."/>
            <person name="Rupper R.R."/>
            <person name="Sharp A.R."/>
            <person name="Dally N."/>
            <person name="Boughton B.A."/>
            <person name="Woo Y.H."/>
            <person name="Gao G."/>
            <person name="Schijlen E.G.W.M."/>
            <person name="Guo X."/>
            <person name="Momin A.A."/>
            <person name="Negrao S."/>
            <person name="Al-Babili S."/>
            <person name="Gehring C."/>
            <person name="Roessner U."/>
            <person name="Jung C."/>
            <person name="Murphy K."/>
            <person name="Arold S.T."/>
            <person name="Gojobori T."/>
            <person name="van der Linden C.G."/>
            <person name="van Loo E.N."/>
            <person name="Jellen E.N."/>
            <person name="Maughan P.J."/>
            <person name="Tester M."/>
        </authorList>
    </citation>
    <scope>NUCLEOTIDE SEQUENCE [LARGE SCALE GENOMIC DNA]</scope>
    <source>
        <strain evidence="7">cv. PI 614886</strain>
    </source>
</reference>
<dbReference type="SMART" id="SM00774">
    <property type="entry name" value="WRKY"/>
    <property type="match status" value="1"/>
</dbReference>
<evidence type="ECO:0000256" key="1">
    <source>
        <dbReference type="ARBA" id="ARBA00004123"/>
    </source>
</evidence>
<dbReference type="GO" id="GO:0003700">
    <property type="term" value="F:DNA-binding transcription factor activity"/>
    <property type="evidence" value="ECO:0007669"/>
    <property type="project" value="InterPro"/>
</dbReference>
<feature type="domain" description="WRKY" evidence="6">
    <location>
        <begin position="137"/>
        <end position="203"/>
    </location>
</feature>
<dbReference type="GeneID" id="110722558"/>
<dbReference type="EnsemblPlants" id="AUR62019754-RA">
    <property type="protein sequence ID" value="AUR62019754-RA:cds"/>
    <property type="gene ID" value="AUR62019754"/>
</dbReference>
<evidence type="ECO:0000313" key="7">
    <source>
        <dbReference type="EnsemblPlants" id="AUR62019754-RA:cds"/>
    </source>
</evidence>
<accession>A0A803LWA3</accession>
<keyword evidence="4" id="KW-0804">Transcription</keyword>
<proteinExistence type="predicted"/>
<evidence type="ECO:0000313" key="8">
    <source>
        <dbReference type="Proteomes" id="UP000596660"/>
    </source>
</evidence>
<dbReference type="OrthoDB" id="1077642at2759"/>
<evidence type="ECO:0000256" key="3">
    <source>
        <dbReference type="ARBA" id="ARBA00023125"/>
    </source>
</evidence>
<dbReference type="OMA" id="SPTHEPK"/>
<dbReference type="InterPro" id="IPR036576">
    <property type="entry name" value="WRKY_dom_sf"/>
</dbReference>
<evidence type="ECO:0000256" key="2">
    <source>
        <dbReference type="ARBA" id="ARBA00023015"/>
    </source>
</evidence>
<dbReference type="InterPro" id="IPR003657">
    <property type="entry name" value="WRKY_dom"/>
</dbReference>
<sequence>MMNEFSLDKANEWSLQAIIKGDGSVSTTSSNTMNMSPCYDAWFESLLLGLDDNQGGQENTMLIFNEELEPLNHSISSKSPNNIVDSSVLMNFDVYTSSPTREPKEKATGVSYVHAPATISKRRKNKHKIIKVVQQAGADRVESDKWNWRKYGEKVIKGSPYPRSYYRCSYTGGCLARKQVEQSISDPGSFLITYMEEHSHPYPTRRHSQAGRCARRFIRSSPTKVVATSESQHALVRTITLESSTKIDRGLVVQGNEDDGSITDYVGEGVCMGNRVHEDDFFAGLDYLEELKNGSL</sequence>
<dbReference type="GO" id="GO:0000976">
    <property type="term" value="F:transcription cis-regulatory region binding"/>
    <property type="evidence" value="ECO:0007669"/>
    <property type="project" value="TreeGrafter"/>
</dbReference>
<name>A0A803LWA3_CHEQI</name>
<keyword evidence="3" id="KW-0238">DNA-binding</keyword>
<protein>
    <recommendedName>
        <fullName evidence="6">WRKY domain-containing protein</fullName>
    </recommendedName>
</protein>
<dbReference type="Pfam" id="PF03106">
    <property type="entry name" value="WRKY"/>
    <property type="match status" value="1"/>
</dbReference>
<dbReference type="Gramene" id="AUR62019754-RA">
    <property type="protein sequence ID" value="AUR62019754-RA:cds"/>
    <property type="gene ID" value="AUR62019754"/>
</dbReference>
<evidence type="ECO:0000259" key="6">
    <source>
        <dbReference type="PROSITE" id="PS50811"/>
    </source>
</evidence>
<dbReference type="Gene3D" id="2.20.25.80">
    <property type="entry name" value="WRKY domain"/>
    <property type="match status" value="1"/>
</dbReference>
<evidence type="ECO:0000256" key="4">
    <source>
        <dbReference type="ARBA" id="ARBA00023163"/>
    </source>
</evidence>
<dbReference type="GO" id="GO:0005634">
    <property type="term" value="C:nucleus"/>
    <property type="evidence" value="ECO:0007669"/>
    <property type="project" value="UniProtKB-SubCell"/>
</dbReference>
<dbReference type="PANTHER" id="PTHR32096">
    <property type="entry name" value="WRKY TRANSCRIPTION FACTOR 30-RELATED-RELATED"/>
    <property type="match status" value="1"/>
</dbReference>
<dbReference type="PROSITE" id="PS50811">
    <property type="entry name" value="WRKY"/>
    <property type="match status" value="1"/>
</dbReference>
<keyword evidence="8" id="KW-1185">Reference proteome</keyword>
<gene>
    <name evidence="7" type="primary">LOC110722558</name>
</gene>
<organism evidence="7 8">
    <name type="scientific">Chenopodium quinoa</name>
    <name type="common">Quinoa</name>
    <dbReference type="NCBI Taxonomy" id="63459"/>
    <lineage>
        <taxon>Eukaryota</taxon>
        <taxon>Viridiplantae</taxon>
        <taxon>Streptophyta</taxon>
        <taxon>Embryophyta</taxon>
        <taxon>Tracheophyta</taxon>
        <taxon>Spermatophyta</taxon>
        <taxon>Magnoliopsida</taxon>
        <taxon>eudicotyledons</taxon>
        <taxon>Gunneridae</taxon>
        <taxon>Pentapetalae</taxon>
        <taxon>Caryophyllales</taxon>
        <taxon>Chenopodiaceae</taxon>
        <taxon>Chenopodioideae</taxon>
        <taxon>Atripliceae</taxon>
        <taxon>Chenopodium</taxon>
    </lineage>
</organism>
<evidence type="ECO:0000256" key="5">
    <source>
        <dbReference type="ARBA" id="ARBA00023242"/>
    </source>
</evidence>
<dbReference type="AlphaFoldDB" id="A0A803LWA3"/>
<dbReference type="KEGG" id="cqi:110722558"/>
<dbReference type="Proteomes" id="UP000596660">
    <property type="component" value="Unplaced"/>
</dbReference>
<comment type="subcellular location">
    <subcellularLocation>
        <location evidence="1">Nucleus</location>
    </subcellularLocation>
</comment>
<dbReference type="InterPro" id="IPR044810">
    <property type="entry name" value="WRKY_plant"/>
</dbReference>
<dbReference type="SUPFAM" id="SSF118290">
    <property type="entry name" value="WRKY DNA-binding domain"/>
    <property type="match status" value="1"/>
</dbReference>
<dbReference type="PANTHER" id="PTHR32096:SF18">
    <property type="entry name" value="DISEASE RESISTANCE PROTEIN RRS1B-RELATED"/>
    <property type="match status" value="1"/>
</dbReference>
<keyword evidence="5" id="KW-0539">Nucleus</keyword>
<reference evidence="7" key="2">
    <citation type="submission" date="2021-03" db="UniProtKB">
        <authorList>
            <consortium name="EnsemblPlants"/>
        </authorList>
    </citation>
    <scope>IDENTIFICATION</scope>
</reference>